<organism evidence="1 2">
    <name type="scientific">Sporosarcina limicola</name>
    <dbReference type="NCBI Taxonomy" id="34101"/>
    <lineage>
        <taxon>Bacteria</taxon>
        <taxon>Bacillati</taxon>
        <taxon>Bacillota</taxon>
        <taxon>Bacilli</taxon>
        <taxon>Bacillales</taxon>
        <taxon>Caryophanaceae</taxon>
        <taxon>Sporosarcina</taxon>
    </lineage>
</organism>
<accession>A0A927MM01</accession>
<dbReference type="Proteomes" id="UP000658225">
    <property type="component" value="Unassembled WGS sequence"/>
</dbReference>
<dbReference type="EMBL" id="JADBEL010000014">
    <property type="protein sequence ID" value="MBE1555562.1"/>
    <property type="molecule type" value="Genomic_DNA"/>
</dbReference>
<name>A0A927MM01_9BACL</name>
<evidence type="ECO:0000313" key="1">
    <source>
        <dbReference type="EMBL" id="MBE1555562.1"/>
    </source>
</evidence>
<proteinExistence type="predicted"/>
<protein>
    <submittedName>
        <fullName evidence="1">Uncharacterized protein</fullName>
    </submittedName>
</protein>
<comment type="caution">
    <text evidence="1">The sequence shown here is derived from an EMBL/GenBank/DDBJ whole genome shotgun (WGS) entry which is preliminary data.</text>
</comment>
<gene>
    <name evidence="1" type="ORF">H4683_002682</name>
</gene>
<keyword evidence="2" id="KW-1185">Reference proteome</keyword>
<dbReference type="AlphaFoldDB" id="A0A927MM01"/>
<reference evidence="1" key="1">
    <citation type="submission" date="2020-10" db="EMBL/GenBank/DDBJ databases">
        <title>Genomic Encyclopedia of Type Strains, Phase IV (KMG-IV): sequencing the most valuable type-strain genomes for metagenomic binning, comparative biology and taxonomic classification.</title>
        <authorList>
            <person name="Goeker M."/>
        </authorList>
    </citation>
    <scope>NUCLEOTIDE SEQUENCE</scope>
    <source>
        <strain evidence="1">DSM 13886</strain>
    </source>
</reference>
<sequence>MSYLVTVTKTIYFIHLFIQYNRRYVRFIGGILKLFHHTYIIITGNKKALSFFGFYYRLVAIDFLEMQIFELYNKRRY</sequence>
<evidence type="ECO:0000313" key="2">
    <source>
        <dbReference type="Proteomes" id="UP000658225"/>
    </source>
</evidence>